<organism evidence="14 15">
    <name type="scientific">Malassezia arunalokei</name>
    <dbReference type="NCBI Taxonomy" id="1514897"/>
    <lineage>
        <taxon>Eukaryota</taxon>
        <taxon>Fungi</taxon>
        <taxon>Dikarya</taxon>
        <taxon>Basidiomycota</taxon>
        <taxon>Ustilaginomycotina</taxon>
        <taxon>Malasseziomycetes</taxon>
        <taxon>Malasseziales</taxon>
        <taxon>Malasseziaceae</taxon>
        <taxon>Malassezia</taxon>
    </lineage>
</organism>
<evidence type="ECO:0000256" key="9">
    <source>
        <dbReference type="ARBA" id="ARBA00023180"/>
    </source>
</evidence>
<evidence type="ECO:0000256" key="7">
    <source>
        <dbReference type="ARBA" id="ARBA00022989"/>
    </source>
</evidence>
<dbReference type="Gene3D" id="3.40.50.300">
    <property type="entry name" value="P-loop containing nucleotide triphosphate hydrolases"/>
    <property type="match status" value="2"/>
</dbReference>
<sequence>MDWNPCFRIGVLNTFIPLALIAVSVTIWLASSTQDTSRVRAEAAEEVAHLSLESSNFYGATMDSRRNHRSPAPATASEKVVQTENAVVIDEALTIKDELYTYTQAEVNEVKSRQKCFFELVGSALLVVSYLVGISTTSADWEPYWLALWTYFFVISFISFYQHRSFFLQKLLLTTVASLVTLCNLRTSILISGAKGLTLMTAIQAALAIVLLGCTWLSSFTQPLSFEMDALYETMHKRKLYTDVRTAMPTPPRAAQHNPEDIEQITPSYSKGNETLYPPPEQHASLLSRALFMFAFPTIWKHYFKPITLPDVPQLMPIDRSASVISVFRIHNGPETKRSLWARLMRHFAPRYAYQALFALFATLLSIAPILFLSYLLDFFTIRTSKGTEGAPWHMGVLYASGMFFSQVLFSICQSQALMTGRHICVQIRAALTFEVLSKMIRRGMSMKKPDEPSEPTKKDESEDGSAPTTDGAVMNLVSVDVNKLSEMAAYMHFIFPQQPLTLILGMIYIVMLLGWSAVVGLFLLVVAVPIQAYISRLLVSIGHRMLRATDERLNLASEVLACIKTVKFFAWEASFEKRMNDTRSKELALLRLQYVFLMLNNVTFIATPMLVTMATFGAHTLLFKQPLTAQKAFTALALFNTLRGPLSEFPVMIQWMLSSLVSVRRINNFLNEPETNKYEQLLSDETFEPMPSLRSCPNSIGFSHAYFTYDTEPEKTKMEDRFVLKDLSCQFPVGEISIILGPVGSGKSSVLLALLGEMQRIKGATTMPCPLARSLLEPDPLTNLTESTAYCAQSPWLLGTTIKQNILFGTEYNEERYNEVLRACALEPDLDILEYHDETEVGEKGTALSGGQKARISLARAFYSYARHILIDDALSAVDAHTSAWLCEQCFQGPLAKGRTIILVTHAVTLMLPTASYAVVMNNGEVSAQGAPLELKKRGQILEPVEVRGNGKKMQEAPLDENKEKQRKKKIEHQRANKAMADKNEEKIGREQSSLDVYWLYMKSVAPSPHIAVLAWILLSIMYVSIRAIDVGSGAWLRDWASSYDNAVQSMYQLMRSWSTLAWRAPAETLPADQTWYYLKGYTYIVLVYILVNLLANALQFDTSIRASRRLYNAMSKALLHAKPLFFDKTPFGRIMNRLSRDMEDVDQELSPILQMTVENLISLVAIIAVICWATPRFLFVVVFVMALYYMIGTLYLASSRDLKRIESIQRSPLYTVVGETIAGTVTIRAYGDSERILRQSLVLIDKWNRAFLLLWYENRWLSICCDLSGAGVTLIAALFLLTNGADAALAGFTLSYAITLVEVVLWLVRLYTNVEIHMNSVERIGEYINVESEKQDGEEPPAHWPSSTGMIHVRDLSVRYGPEHPLALSHVSFDIQPGHKIGIVGRTGSGKSTLSLAFFRFLEAENGSITIDGIDISHITLESLRRRLTIIPQDSQLFRGTIRSNLDPFGVSDDGDMWFALQRCQLAAARSSPQVPGGGSVVKSLDDPVEQGGSNFSAGQRQLLSLARGMLKMRESRILILDESTANLDAESDALIQRTIREQMAPGATILTVAHRLKTIIDYDKVLVLGKGRVLEYDSPHALLSRKGSVFYELCDQSGELDLLKSMAADHARLSGANAACCIFSTMPQPQPSPDKNISNASRLGDQRQEESKQEQKTPRKSIFQRFRTIMKEYGWWALGVYTFISGIDLSLTFAAIHFFGGEHVEEIEALLFKYIGPIVKKLKKEDDQPKENAVVAYIKSWFSSEENAYEMEHLIARLSGEFVLAFTIHKTLMLPFRSGLTVLVTPSFVRWLIKKGWARPLKSSSMNL</sequence>
<dbReference type="Pfam" id="PF06916">
    <property type="entry name" value="FAM210A-B_dom"/>
    <property type="match status" value="1"/>
</dbReference>
<evidence type="ECO:0008006" key="16">
    <source>
        <dbReference type="Google" id="ProtNLM"/>
    </source>
</evidence>
<keyword evidence="9" id="KW-0325">Glycoprotein</keyword>
<evidence type="ECO:0000256" key="3">
    <source>
        <dbReference type="ARBA" id="ARBA00022692"/>
    </source>
</evidence>
<reference evidence="14 15" key="1">
    <citation type="submission" date="2023-03" db="EMBL/GenBank/DDBJ databases">
        <title>Mating type loci evolution in Malassezia.</title>
        <authorList>
            <person name="Coelho M.A."/>
        </authorList>
    </citation>
    <scope>NUCLEOTIDE SEQUENCE [LARGE SCALE GENOMIC DNA]</scope>
    <source>
        <strain evidence="14 15">CBS 13387</strain>
    </source>
</reference>
<keyword evidence="3 11" id="KW-0812">Transmembrane</keyword>
<dbReference type="PANTHER" id="PTHR24223">
    <property type="entry name" value="ATP-BINDING CASSETTE SUB-FAMILY C"/>
    <property type="match status" value="1"/>
</dbReference>
<feature type="compositionally biased region" description="Basic and acidic residues" evidence="10">
    <location>
        <begin position="448"/>
        <end position="461"/>
    </location>
</feature>
<dbReference type="PROSITE" id="PS50893">
    <property type="entry name" value="ABC_TRANSPORTER_2"/>
    <property type="match status" value="2"/>
</dbReference>
<dbReference type="CDD" id="cd03244">
    <property type="entry name" value="ABCC_MRP_domain2"/>
    <property type="match status" value="1"/>
</dbReference>
<keyword evidence="6" id="KW-0067">ATP-binding</keyword>
<dbReference type="GO" id="GO:0140359">
    <property type="term" value="F:ABC-type transporter activity"/>
    <property type="evidence" value="ECO:0007669"/>
    <property type="project" value="InterPro"/>
</dbReference>
<accession>A0AAJ5Z0N8</accession>
<feature type="region of interest" description="Disordered" evidence="10">
    <location>
        <begin position="1630"/>
        <end position="1662"/>
    </location>
</feature>
<keyword evidence="4" id="KW-0677">Repeat</keyword>
<evidence type="ECO:0000256" key="2">
    <source>
        <dbReference type="ARBA" id="ARBA00022448"/>
    </source>
</evidence>
<dbReference type="CDD" id="cd18604">
    <property type="entry name" value="ABC_6TM_VMR1_D2_like"/>
    <property type="match status" value="1"/>
</dbReference>
<dbReference type="Pfam" id="PF00005">
    <property type="entry name" value="ABC_tran"/>
    <property type="match status" value="2"/>
</dbReference>
<dbReference type="PROSITE" id="PS00211">
    <property type="entry name" value="ABC_TRANSPORTER_1"/>
    <property type="match status" value="2"/>
</dbReference>
<dbReference type="SMART" id="SM00382">
    <property type="entry name" value="AAA"/>
    <property type="match status" value="2"/>
</dbReference>
<gene>
    <name evidence="14" type="ORF">MARU1_001832</name>
</gene>
<feature type="transmembrane region" description="Helical" evidence="11">
    <location>
        <begin position="1289"/>
        <end position="1310"/>
    </location>
</feature>
<feature type="transmembrane region" description="Helical" evidence="11">
    <location>
        <begin position="393"/>
        <end position="413"/>
    </location>
</feature>
<feature type="transmembrane region" description="Helical" evidence="11">
    <location>
        <begin position="1154"/>
        <end position="1172"/>
    </location>
</feature>
<dbReference type="InterPro" id="IPR003439">
    <property type="entry name" value="ABC_transporter-like_ATP-bd"/>
</dbReference>
<feature type="transmembrane region" description="Helical" evidence="11">
    <location>
        <begin position="172"/>
        <end position="191"/>
    </location>
</feature>
<feature type="transmembrane region" description="Helical" evidence="11">
    <location>
        <begin position="197"/>
        <end position="218"/>
    </location>
</feature>
<dbReference type="PANTHER" id="PTHR24223:SF353">
    <property type="entry name" value="ABC TRANSPORTER ATP-BINDING PROTEIN_PERMEASE VMR1-RELATED"/>
    <property type="match status" value="1"/>
</dbReference>
<dbReference type="InterPro" id="IPR011527">
    <property type="entry name" value="ABC1_TM_dom"/>
</dbReference>
<keyword evidence="15" id="KW-1185">Reference proteome</keyword>
<evidence type="ECO:0000259" key="12">
    <source>
        <dbReference type="PROSITE" id="PS50893"/>
    </source>
</evidence>
<dbReference type="FunFam" id="1.20.1560.10:FF:000013">
    <property type="entry name" value="ABC transporter C family member 2"/>
    <property type="match status" value="1"/>
</dbReference>
<feature type="transmembrane region" description="Helical" evidence="11">
    <location>
        <begin position="1082"/>
        <end position="1102"/>
    </location>
</feature>
<dbReference type="FunFam" id="3.40.50.300:FF:000825">
    <property type="entry name" value="ABC bile acid transporter"/>
    <property type="match status" value="1"/>
</dbReference>
<feature type="domain" description="ABC transmembrane type-1" evidence="13">
    <location>
        <begin position="356"/>
        <end position="654"/>
    </location>
</feature>
<dbReference type="InterPro" id="IPR036640">
    <property type="entry name" value="ABC1_TM_sf"/>
</dbReference>
<evidence type="ECO:0000313" key="15">
    <source>
        <dbReference type="Proteomes" id="UP001217582"/>
    </source>
</evidence>
<evidence type="ECO:0000313" key="14">
    <source>
        <dbReference type="EMBL" id="WFD15808.1"/>
    </source>
</evidence>
<evidence type="ECO:0000256" key="1">
    <source>
        <dbReference type="ARBA" id="ARBA00004141"/>
    </source>
</evidence>
<dbReference type="InterPro" id="IPR003593">
    <property type="entry name" value="AAA+_ATPase"/>
</dbReference>
<proteinExistence type="predicted"/>
<dbReference type="CDD" id="cd03250">
    <property type="entry name" value="ABCC_MRP_domain1"/>
    <property type="match status" value="1"/>
</dbReference>
<dbReference type="GO" id="GO:0005524">
    <property type="term" value="F:ATP binding"/>
    <property type="evidence" value="ECO:0007669"/>
    <property type="project" value="UniProtKB-KW"/>
</dbReference>
<dbReference type="InterPro" id="IPR027417">
    <property type="entry name" value="P-loop_NTPase"/>
</dbReference>
<dbReference type="InterPro" id="IPR050173">
    <property type="entry name" value="ABC_transporter_C-like"/>
</dbReference>
<feature type="transmembrane region" description="Helical" evidence="11">
    <location>
        <begin position="1178"/>
        <end position="1199"/>
    </location>
</feature>
<comment type="subcellular location">
    <subcellularLocation>
        <location evidence="1">Membrane</location>
        <topology evidence="1">Multi-pass membrane protein</topology>
    </subcellularLocation>
</comment>
<keyword evidence="5" id="KW-0547">Nucleotide-binding</keyword>
<dbReference type="Pfam" id="PF00664">
    <property type="entry name" value="ABC_membrane"/>
    <property type="match status" value="2"/>
</dbReference>
<feature type="transmembrane region" description="Helical" evidence="11">
    <location>
        <begin position="595"/>
        <end position="624"/>
    </location>
</feature>
<feature type="transmembrane region" description="Helical" evidence="11">
    <location>
        <begin position="117"/>
        <end position="137"/>
    </location>
</feature>
<dbReference type="EMBL" id="CP119918">
    <property type="protein sequence ID" value="WFD15808.1"/>
    <property type="molecule type" value="Genomic_DNA"/>
</dbReference>
<evidence type="ECO:0000256" key="4">
    <source>
        <dbReference type="ARBA" id="ARBA00022737"/>
    </source>
</evidence>
<dbReference type="PROSITE" id="PS50929">
    <property type="entry name" value="ABC_TM1F"/>
    <property type="match status" value="2"/>
</dbReference>
<keyword evidence="2" id="KW-0813">Transport</keyword>
<dbReference type="Gene3D" id="1.20.1560.10">
    <property type="entry name" value="ABC transporter type 1, transmembrane domain"/>
    <property type="match status" value="2"/>
</dbReference>
<evidence type="ECO:0000256" key="10">
    <source>
        <dbReference type="SAM" id="MobiDB-lite"/>
    </source>
</evidence>
<feature type="domain" description="ABC transmembrane type-1" evidence="13">
    <location>
        <begin position="1018"/>
        <end position="1317"/>
    </location>
</feature>
<feature type="region of interest" description="Disordered" evidence="10">
    <location>
        <begin position="953"/>
        <end position="986"/>
    </location>
</feature>
<dbReference type="CDD" id="cd18596">
    <property type="entry name" value="ABC_6TM_VMR1_D1_like"/>
    <property type="match status" value="1"/>
</dbReference>
<evidence type="ECO:0000256" key="6">
    <source>
        <dbReference type="ARBA" id="ARBA00022840"/>
    </source>
</evidence>
<keyword evidence="8 11" id="KW-0472">Membrane</keyword>
<evidence type="ECO:0000256" key="11">
    <source>
        <dbReference type="SAM" id="Phobius"/>
    </source>
</evidence>
<protein>
    <recommendedName>
        <fullName evidence="16">ATP-dependent bile acid permease</fullName>
    </recommendedName>
</protein>
<dbReference type="InterPro" id="IPR009688">
    <property type="entry name" value="FAM210A/B-like_dom"/>
</dbReference>
<keyword evidence="7 11" id="KW-1133">Transmembrane helix</keyword>
<feature type="domain" description="ABC transporter" evidence="12">
    <location>
        <begin position="701"/>
        <end position="949"/>
    </location>
</feature>
<feature type="transmembrane region" description="Helical" evidence="11">
    <location>
        <begin position="1676"/>
        <end position="1702"/>
    </location>
</feature>
<name>A0AAJ5Z0N8_9BASI</name>
<dbReference type="Proteomes" id="UP001217582">
    <property type="component" value="Chromosome 3"/>
</dbReference>
<feature type="transmembrane region" description="Helical" evidence="11">
    <location>
        <begin position="143"/>
        <end position="160"/>
    </location>
</feature>
<dbReference type="FunFam" id="3.40.50.300:FF:000630">
    <property type="entry name" value="ATP-binding cassette (ABC) transporter, putative"/>
    <property type="match status" value="1"/>
</dbReference>
<feature type="transmembrane region" description="Helical" evidence="11">
    <location>
        <begin position="12"/>
        <end position="30"/>
    </location>
</feature>
<feature type="transmembrane region" description="Helical" evidence="11">
    <location>
        <begin position="352"/>
        <end position="373"/>
    </location>
</feature>
<evidence type="ECO:0000256" key="5">
    <source>
        <dbReference type="ARBA" id="ARBA00022741"/>
    </source>
</evidence>
<feature type="region of interest" description="Disordered" evidence="10">
    <location>
        <begin position="446"/>
        <end position="471"/>
    </location>
</feature>
<evidence type="ECO:0000259" key="13">
    <source>
        <dbReference type="PROSITE" id="PS50929"/>
    </source>
</evidence>
<dbReference type="GO" id="GO:0016887">
    <property type="term" value="F:ATP hydrolysis activity"/>
    <property type="evidence" value="ECO:0007669"/>
    <property type="project" value="InterPro"/>
</dbReference>
<dbReference type="SUPFAM" id="SSF52540">
    <property type="entry name" value="P-loop containing nucleoside triphosphate hydrolases"/>
    <property type="match status" value="2"/>
</dbReference>
<dbReference type="GO" id="GO:0000329">
    <property type="term" value="C:fungal-type vacuole membrane"/>
    <property type="evidence" value="ECO:0007669"/>
    <property type="project" value="TreeGrafter"/>
</dbReference>
<feature type="transmembrane region" description="Helical" evidence="11">
    <location>
        <begin position="1262"/>
        <end position="1283"/>
    </location>
</feature>
<evidence type="ECO:0000256" key="8">
    <source>
        <dbReference type="ARBA" id="ARBA00023136"/>
    </source>
</evidence>
<feature type="compositionally biased region" description="Basic and acidic residues" evidence="10">
    <location>
        <begin position="1647"/>
        <end position="1660"/>
    </location>
</feature>
<dbReference type="InterPro" id="IPR017871">
    <property type="entry name" value="ABC_transporter-like_CS"/>
</dbReference>
<feature type="domain" description="ABC transporter" evidence="12">
    <location>
        <begin position="1353"/>
        <end position="1598"/>
    </location>
</feature>
<feature type="transmembrane region" description="Helical" evidence="11">
    <location>
        <begin position="501"/>
        <end position="531"/>
    </location>
</feature>
<dbReference type="SUPFAM" id="SSF90123">
    <property type="entry name" value="ABC transporter transmembrane region"/>
    <property type="match status" value="2"/>
</dbReference>